<dbReference type="EMBL" id="JAABOO010000002">
    <property type="protein sequence ID" value="NER13836.1"/>
    <property type="molecule type" value="Genomic_DNA"/>
</dbReference>
<dbReference type="Gene3D" id="3.40.50.720">
    <property type="entry name" value="NAD(P)-binding Rossmann-like Domain"/>
    <property type="match status" value="1"/>
</dbReference>
<organism evidence="4 5">
    <name type="scientific">Leptobacterium flavescens</name>
    <dbReference type="NCBI Taxonomy" id="472055"/>
    <lineage>
        <taxon>Bacteria</taxon>
        <taxon>Pseudomonadati</taxon>
        <taxon>Bacteroidota</taxon>
        <taxon>Flavobacteriia</taxon>
        <taxon>Flavobacteriales</taxon>
        <taxon>Flavobacteriaceae</taxon>
        <taxon>Leptobacterium</taxon>
    </lineage>
</organism>
<dbReference type="PANTHER" id="PTHR44169">
    <property type="entry name" value="NADPH-DEPENDENT 1-ACYLDIHYDROXYACETONE PHOSPHATE REDUCTASE"/>
    <property type="match status" value="1"/>
</dbReference>
<accession>A0A6P0UTT2</accession>
<evidence type="ECO:0000313" key="4">
    <source>
        <dbReference type="EMBL" id="NER13836.1"/>
    </source>
</evidence>
<dbReference type="AlphaFoldDB" id="A0A6P0UTT2"/>
<name>A0A6P0UTT2_9FLAO</name>
<dbReference type="CDD" id="cd05374">
    <property type="entry name" value="17beta-HSD-like_SDR_c"/>
    <property type="match status" value="1"/>
</dbReference>
<evidence type="ECO:0000313" key="5">
    <source>
        <dbReference type="Proteomes" id="UP000468581"/>
    </source>
</evidence>
<evidence type="ECO:0000256" key="2">
    <source>
        <dbReference type="ARBA" id="ARBA00023002"/>
    </source>
</evidence>
<keyword evidence="2" id="KW-0560">Oxidoreductase</keyword>
<gene>
    <name evidence="4" type="ORF">GWK08_10325</name>
</gene>
<dbReference type="SUPFAM" id="SSF51735">
    <property type="entry name" value="NAD(P)-binding Rossmann-fold domains"/>
    <property type="match status" value="1"/>
</dbReference>
<dbReference type="PRINTS" id="PR00081">
    <property type="entry name" value="GDHRDH"/>
</dbReference>
<keyword evidence="5" id="KW-1185">Reference proteome</keyword>
<evidence type="ECO:0000256" key="3">
    <source>
        <dbReference type="RuleBase" id="RU000363"/>
    </source>
</evidence>
<dbReference type="Proteomes" id="UP000468581">
    <property type="component" value="Unassembled WGS sequence"/>
</dbReference>
<dbReference type="PROSITE" id="PS00061">
    <property type="entry name" value="ADH_SHORT"/>
    <property type="match status" value="1"/>
</dbReference>
<comment type="caution">
    <text evidence="4">The sequence shown here is derived from an EMBL/GenBank/DDBJ whole genome shotgun (WGS) entry which is preliminary data.</text>
</comment>
<reference evidence="4 5" key="1">
    <citation type="submission" date="2020-01" db="EMBL/GenBank/DDBJ databases">
        <title>Leptobacterium flavescens.</title>
        <authorList>
            <person name="Wang G."/>
        </authorList>
    </citation>
    <scope>NUCLEOTIDE SEQUENCE [LARGE SCALE GENOMIC DNA]</scope>
    <source>
        <strain evidence="4 5">KCTC 22160</strain>
    </source>
</reference>
<dbReference type="GO" id="GO:0016491">
    <property type="term" value="F:oxidoreductase activity"/>
    <property type="evidence" value="ECO:0007669"/>
    <property type="project" value="UniProtKB-KW"/>
</dbReference>
<dbReference type="RefSeq" id="WP_163607023.1">
    <property type="nucleotide sequence ID" value="NZ_JAABOO010000002.1"/>
</dbReference>
<dbReference type="Pfam" id="PF00106">
    <property type="entry name" value="adh_short"/>
    <property type="match status" value="1"/>
</dbReference>
<evidence type="ECO:0000256" key="1">
    <source>
        <dbReference type="ARBA" id="ARBA00006484"/>
    </source>
</evidence>
<dbReference type="InterPro" id="IPR020904">
    <property type="entry name" value="Sc_DH/Rdtase_CS"/>
</dbReference>
<dbReference type="InterPro" id="IPR002347">
    <property type="entry name" value="SDR_fam"/>
</dbReference>
<protein>
    <submittedName>
        <fullName evidence="4">SDR family NAD(P)-dependent oxidoreductase</fullName>
    </submittedName>
</protein>
<sequence>MNNILITGVSSGIGHETALKFLRSGDRVFGSVRKEEDARSLSAEFGEMFVPLLFDITDEKAIGEAREKVAGIIGDAHLHCLINNAGMSVNGPMAYVSIEEFKKQFDINIYGLIRVTQIFLPLLGFNNERKKGKIINIGSAAGRVTRPFMGPYAASKHAVEAISDAWRRELMAFGIDLVLVEPGPIKSKIWSKAKQYDNSYADTPYAAQYSNLSAAIDQIEDNAIPTEQLANLLYTIAYRKKNRARYLIAPKKWMVWLAIHVFPDRMLDKMFFKQLKKLRGE</sequence>
<comment type="similarity">
    <text evidence="1 3">Belongs to the short-chain dehydrogenases/reductases (SDR) family.</text>
</comment>
<dbReference type="PRINTS" id="PR00080">
    <property type="entry name" value="SDRFAMILY"/>
</dbReference>
<dbReference type="PANTHER" id="PTHR44169:SF6">
    <property type="entry name" value="NADPH-DEPENDENT 1-ACYLDIHYDROXYACETONE PHOSPHATE REDUCTASE"/>
    <property type="match status" value="1"/>
</dbReference>
<proteinExistence type="inferred from homology"/>
<dbReference type="InterPro" id="IPR036291">
    <property type="entry name" value="NAD(P)-bd_dom_sf"/>
</dbReference>